<dbReference type="EMBL" id="CP027667">
    <property type="protein sequence ID" value="AVO48027.1"/>
    <property type="molecule type" value="Genomic_DNA"/>
</dbReference>
<accession>A0A2R3Q8S3</accession>
<proteinExistence type="predicted"/>
<keyword evidence="1" id="KW-0732">Signal</keyword>
<dbReference type="Proteomes" id="UP000237925">
    <property type="component" value="Chromosome"/>
</dbReference>
<name>A0A2R3Q8S3_9BURK</name>
<organism evidence="2 3">
    <name type="scientific">Melaminivora suipulveris</name>
    <dbReference type="NCBI Taxonomy" id="2109913"/>
    <lineage>
        <taxon>Bacteria</taxon>
        <taxon>Pseudomonadati</taxon>
        <taxon>Pseudomonadota</taxon>
        <taxon>Betaproteobacteria</taxon>
        <taxon>Burkholderiales</taxon>
        <taxon>Comamonadaceae</taxon>
        <taxon>Melaminivora</taxon>
    </lineage>
</organism>
<evidence type="ECO:0008006" key="4">
    <source>
        <dbReference type="Google" id="ProtNLM"/>
    </source>
</evidence>
<evidence type="ECO:0000256" key="1">
    <source>
        <dbReference type="SAM" id="SignalP"/>
    </source>
</evidence>
<keyword evidence="3" id="KW-1185">Reference proteome</keyword>
<feature type="chain" id="PRO_5015308727" description="Competence protein ComEA" evidence="1">
    <location>
        <begin position="27"/>
        <end position="112"/>
    </location>
</feature>
<dbReference type="KEGG" id="mela:C6568_01190"/>
<dbReference type="OrthoDB" id="8687931at2"/>
<dbReference type="AlphaFoldDB" id="A0A2R3Q8S3"/>
<dbReference type="InterPro" id="IPR010994">
    <property type="entry name" value="RuvA_2-like"/>
</dbReference>
<dbReference type="SUPFAM" id="SSF47781">
    <property type="entry name" value="RuvA domain 2-like"/>
    <property type="match status" value="1"/>
</dbReference>
<protein>
    <recommendedName>
        <fullName evidence="4">Competence protein ComEA</fullName>
    </recommendedName>
</protein>
<dbReference type="Gene3D" id="1.10.150.320">
    <property type="entry name" value="Photosystem II 12 kDa extrinsic protein"/>
    <property type="match status" value="1"/>
</dbReference>
<sequence length="112" mass="11823">MRLPLALTVGLLLAAALLLVWRPAAAQPAHVPAQQVEVNHASEAQLDGIRGLGPATTRRILAARAERPFADWRDLVDRVKGVGALLAARLSQEGLTVQGQPFQAPPAASAPR</sequence>
<reference evidence="2 3" key="1">
    <citation type="submission" date="2018-03" db="EMBL/GenBank/DDBJ databases">
        <title>Genome sequencing of Melaminivora sp.</title>
        <authorList>
            <person name="Kim S.-J."/>
            <person name="Heo J."/>
            <person name="Ahn J.-H."/>
            <person name="Kwon S.-W."/>
        </authorList>
    </citation>
    <scope>NUCLEOTIDE SEQUENCE [LARGE SCALE GENOMIC DNA]</scope>
    <source>
        <strain evidence="2 3">SC2-9</strain>
    </source>
</reference>
<evidence type="ECO:0000313" key="3">
    <source>
        <dbReference type="Proteomes" id="UP000237925"/>
    </source>
</evidence>
<feature type="signal peptide" evidence="1">
    <location>
        <begin position="1"/>
        <end position="26"/>
    </location>
</feature>
<dbReference type="RefSeq" id="WP_106682510.1">
    <property type="nucleotide sequence ID" value="NZ_CP027667.1"/>
</dbReference>
<evidence type="ECO:0000313" key="2">
    <source>
        <dbReference type="EMBL" id="AVO48027.1"/>
    </source>
</evidence>
<gene>
    <name evidence="2" type="ORF">C6568_01190</name>
</gene>
<dbReference type="Pfam" id="PF12836">
    <property type="entry name" value="HHH_3"/>
    <property type="match status" value="1"/>
</dbReference>